<evidence type="ECO:0000313" key="3">
    <source>
        <dbReference type="Proteomes" id="UP000515734"/>
    </source>
</evidence>
<accession>A0A6S6P895</accession>
<dbReference type="Gene3D" id="3.40.50.1820">
    <property type="entry name" value="alpha/beta hydrolase"/>
    <property type="match status" value="1"/>
</dbReference>
<dbReference type="AlphaFoldDB" id="A0A6S6P895"/>
<dbReference type="Proteomes" id="UP000515734">
    <property type="component" value="Chromosome"/>
</dbReference>
<evidence type="ECO:0000313" key="2">
    <source>
        <dbReference type="EMBL" id="BCI54306.1"/>
    </source>
</evidence>
<dbReference type="InterPro" id="IPR029058">
    <property type="entry name" value="AB_hydrolase_fold"/>
</dbReference>
<dbReference type="SUPFAM" id="SSF53474">
    <property type="entry name" value="alpha/beta-Hydrolases"/>
    <property type="match status" value="1"/>
</dbReference>
<gene>
    <name evidence="2" type="ORF">NIIDNTM18_35840</name>
</gene>
<protein>
    <submittedName>
        <fullName evidence="2">Thioesterase</fullName>
    </submittedName>
</protein>
<dbReference type="GO" id="GO:0003824">
    <property type="term" value="F:catalytic activity"/>
    <property type="evidence" value="ECO:0007669"/>
    <property type="project" value="UniProtKB-ARBA"/>
</dbReference>
<name>A0A6S6P895_9MYCO</name>
<feature type="domain" description="AB hydrolase-1" evidence="1">
    <location>
        <begin position="24"/>
        <end position="253"/>
    </location>
</feature>
<reference evidence="2 3" key="1">
    <citation type="submission" date="2020-07" db="EMBL/GenBank/DDBJ databases">
        <title>Complete genome sequence of Mycolicibacterium litorale like strain isolated from cardiac implantable electronic device infection.</title>
        <authorList>
            <person name="Fukano H."/>
            <person name="Miyama H."/>
            <person name="Hoshino Y."/>
        </authorList>
    </citation>
    <scope>NUCLEOTIDE SEQUENCE [LARGE SCALE GENOMIC DNA]</scope>
    <source>
        <strain evidence="2 3">NIIDNTM18</strain>
    </source>
</reference>
<proteinExistence type="predicted"/>
<dbReference type="InterPro" id="IPR000073">
    <property type="entry name" value="AB_hydrolase_1"/>
</dbReference>
<organism evidence="2 3">
    <name type="scientific">Mycolicibacterium litorale</name>
    <dbReference type="NCBI Taxonomy" id="758802"/>
    <lineage>
        <taxon>Bacteria</taxon>
        <taxon>Bacillati</taxon>
        <taxon>Actinomycetota</taxon>
        <taxon>Actinomycetes</taxon>
        <taxon>Mycobacteriales</taxon>
        <taxon>Mycobacteriaceae</taxon>
        <taxon>Mycolicibacterium</taxon>
    </lineage>
</organism>
<dbReference type="EMBL" id="AP023287">
    <property type="protein sequence ID" value="BCI54306.1"/>
    <property type="molecule type" value="Genomic_DNA"/>
</dbReference>
<dbReference type="RefSeq" id="WP_185296455.1">
    <property type="nucleotide sequence ID" value="NZ_AP023287.1"/>
</dbReference>
<evidence type="ECO:0000259" key="1">
    <source>
        <dbReference type="Pfam" id="PF12697"/>
    </source>
</evidence>
<dbReference type="Pfam" id="PF12697">
    <property type="entry name" value="Abhydrolase_6"/>
    <property type="match status" value="1"/>
</dbReference>
<sequence length="289" mass="30600">MVDGIPMSGLMAEGRSDGDPRAVVVALHGGASTASYFDCPGHPRLSLLRVGAQLGFTVIALDRPGYGSSAPYPEALDRPEQRVALAYGAVDAMLGQRSTGAGVFVVGHSNGCELALRMAADDRGIGLLGLELAGTGLRYQDAALEILRDAGPTRRPPGLRQLLWEPAELYPRAVLSGITNSSTGAPYEAAMVADWPQRDFPALAGRVRIPVRFSHAEHERVWCSDPEALARIAGIFTAAARFVTAEQSDAGHNLSLGVTAAAYHLKVLSFVEECVVTRDRAGRVDVEVG</sequence>